<name>A0A2D4HTY3_MICLE</name>
<keyword evidence="4" id="KW-0677">Repeat</keyword>
<proteinExistence type="inferred from homology"/>
<keyword evidence="8" id="KW-0325">Glycoprotein</keyword>
<keyword evidence="6" id="KW-0176">Collagen</keyword>
<evidence type="ECO:0000259" key="10">
    <source>
        <dbReference type="PROSITE" id="PS50853"/>
    </source>
</evidence>
<evidence type="ECO:0000256" key="6">
    <source>
        <dbReference type="ARBA" id="ARBA00023119"/>
    </source>
</evidence>
<protein>
    <recommendedName>
        <fullName evidence="10">Fibronectin type-III domain-containing protein</fullName>
    </recommendedName>
</protein>
<comment type="subcellular location">
    <subcellularLocation>
        <location evidence="1">Secreted</location>
        <location evidence="1">Extracellular space</location>
        <location evidence="1">Extracellular matrix</location>
    </subcellularLocation>
</comment>
<evidence type="ECO:0000256" key="1">
    <source>
        <dbReference type="ARBA" id="ARBA00004498"/>
    </source>
</evidence>
<evidence type="ECO:0000313" key="11">
    <source>
        <dbReference type="EMBL" id="LAA75429.1"/>
    </source>
</evidence>
<dbReference type="PANTHER" id="PTHR46708">
    <property type="entry name" value="TENASCIN"/>
    <property type="match status" value="1"/>
</dbReference>
<accession>A0A2D4HTY3</accession>
<dbReference type="PANTHER" id="PTHR46708:SF2">
    <property type="entry name" value="FIBRONECTIN TYPE-III DOMAIN-CONTAINING PROTEIN"/>
    <property type="match status" value="1"/>
</dbReference>
<dbReference type="Pfam" id="PF00041">
    <property type="entry name" value="fn3"/>
    <property type="match status" value="1"/>
</dbReference>
<dbReference type="SUPFAM" id="SSF49265">
    <property type="entry name" value="Fibronectin type III"/>
    <property type="match status" value="1"/>
</dbReference>
<feature type="domain" description="Fibronectin type-III" evidence="10">
    <location>
        <begin position="43"/>
        <end position="131"/>
    </location>
</feature>
<dbReference type="AlphaFoldDB" id="A0A2D4HTY3"/>
<keyword evidence="3" id="KW-0272">Extracellular matrix</keyword>
<comment type="similarity">
    <text evidence="9">Belongs to the fibril-associated collagens with interrupted helices (FACIT) family.</text>
</comment>
<dbReference type="InterPro" id="IPR013783">
    <property type="entry name" value="Ig-like_fold"/>
</dbReference>
<evidence type="ECO:0000256" key="5">
    <source>
        <dbReference type="ARBA" id="ARBA00022889"/>
    </source>
</evidence>
<dbReference type="GO" id="GO:0007155">
    <property type="term" value="P:cell adhesion"/>
    <property type="evidence" value="ECO:0007669"/>
    <property type="project" value="UniProtKB-KW"/>
</dbReference>
<evidence type="ECO:0000256" key="7">
    <source>
        <dbReference type="ARBA" id="ARBA00023157"/>
    </source>
</evidence>
<dbReference type="PROSITE" id="PS50853">
    <property type="entry name" value="FN3"/>
    <property type="match status" value="1"/>
</dbReference>
<organism evidence="11">
    <name type="scientific">Micrurus lemniscatus lemniscatus</name>
    <dbReference type="NCBI Taxonomy" id="129467"/>
    <lineage>
        <taxon>Eukaryota</taxon>
        <taxon>Metazoa</taxon>
        <taxon>Chordata</taxon>
        <taxon>Craniata</taxon>
        <taxon>Vertebrata</taxon>
        <taxon>Euteleostomi</taxon>
        <taxon>Lepidosauria</taxon>
        <taxon>Squamata</taxon>
        <taxon>Bifurcata</taxon>
        <taxon>Unidentata</taxon>
        <taxon>Episquamata</taxon>
        <taxon>Toxicofera</taxon>
        <taxon>Serpentes</taxon>
        <taxon>Colubroidea</taxon>
        <taxon>Elapidae</taxon>
        <taxon>Elapinae</taxon>
        <taxon>Micrurus</taxon>
    </lineage>
</organism>
<dbReference type="Gene3D" id="2.60.40.10">
    <property type="entry name" value="Immunoglobulins"/>
    <property type="match status" value="1"/>
</dbReference>
<dbReference type="SMART" id="SM00060">
    <property type="entry name" value="FN3"/>
    <property type="match status" value="1"/>
</dbReference>
<evidence type="ECO:0000256" key="3">
    <source>
        <dbReference type="ARBA" id="ARBA00022530"/>
    </source>
</evidence>
<dbReference type="EMBL" id="IACK01051704">
    <property type="protein sequence ID" value="LAA75429.1"/>
    <property type="molecule type" value="Transcribed_RNA"/>
</dbReference>
<evidence type="ECO:0000256" key="9">
    <source>
        <dbReference type="ARBA" id="ARBA00049648"/>
    </source>
</evidence>
<reference evidence="11" key="2">
    <citation type="submission" date="2017-11" db="EMBL/GenBank/DDBJ databases">
        <title>Coralsnake Venomics: Analyses of Venom Gland Transcriptomes and Proteomes of Six Brazilian Taxa.</title>
        <authorList>
            <person name="Aird S.D."/>
            <person name="Jorge da Silva N."/>
            <person name="Qiu L."/>
            <person name="Villar-Briones A."/>
            <person name="Aparecida-Saddi V."/>
            <person name="Campos-Telles M.P."/>
            <person name="Grau M."/>
            <person name="Mikheyev A.S."/>
        </authorList>
    </citation>
    <scope>NUCLEOTIDE SEQUENCE</scope>
    <source>
        <tissue evidence="11">Venom_gland</tissue>
    </source>
</reference>
<dbReference type="InterPro" id="IPR036116">
    <property type="entry name" value="FN3_sf"/>
</dbReference>
<dbReference type="InterPro" id="IPR050991">
    <property type="entry name" value="ECM_Regulatory_Proteins"/>
</dbReference>
<keyword evidence="5" id="KW-0130">Cell adhesion</keyword>
<dbReference type="InterPro" id="IPR003961">
    <property type="entry name" value="FN3_dom"/>
</dbReference>
<keyword evidence="7" id="KW-1015">Disulfide bond</keyword>
<sequence length="131" mass="14630">MGNRMLFISFQGNSFFSILILLEHVLIDYNNSHFSPFHEERGSPRDLITRNITDTSIGVSWTAAPGPVQNYKILWKSLYDDQSGEITVPGNVVNTVLKNLQPETKYKISVLASYRSGEGPPLEGQATTEGR</sequence>
<dbReference type="FunFam" id="2.60.40.10:FF:000018">
    <property type="entry name" value="collagen alpha-1(XII) chain isoform X1"/>
    <property type="match status" value="1"/>
</dbReference>
<reference evidence="11" key="1">
    <citation type="submission" date="2017-07" db="EMBL/GenBank/DDBJ databases">
        <authorList>
            <person name="Mikheyev A."/>
            <person name="Grau M."/>
        </authorList>
    </citation>
    <scope>NUCLEOTIDE SEQUENCE</scope>
    <source>
        <tissue evidence="11">Venom_gland</tissue>
    </source>
</reference>
<dbReference type="GO" id="GO:0005581">
    <property type="term" value="C:collagen trimer"/>
    <property type="evidence" value="ECO:0007669"/>
    <property type="project" value="UniProtKB-KW"/>
</dbReference>
<evidence type="ECO:0000256" key="4">
    <source>
        <dbReference type="ARBA" id="ARBA00022737"/>
    </source>
</evidence>
<keyword evidence="2" id="KW-0964">Secreted</keyword>
<evidence type="ECO:0000256" key="2">
    <source>
        <dbReference type="ARBA" id="ARBA00022525"/>
    </source>
</evidence>
<dbReference type="CDD" id="cd00063">
    <property type="entry name" value="FN3"/>
    <property type="match status" value="1"/>
</dbReference>
<evidence type="ECO:0000256" key="8">
    <source>
        <dbReference type="ARBA" id="ARBA00023180"/>
    </source>
</evidence>